<dbReference type="EMBL" id="JANRMS010000606">
    <property type="protein sequence ID" value="KAJ3536978.1"/>
    <property type="molecule type" value="Genomic_DNA"/>
</dbReference>
<protein>
    <submittedName>
        <fullName evidence="1">Uncharacterized protein</fullName>
    </submittedName>
</protein>
<gene>
    <name evidence="1" type="ORF">NM208_g6498</name>
</gene>
<sequence>MPTIYSLQQIAAVAMEGIETVAGSDPVATESSANLTQTTTPGTSSGKTMDEYFNELANVKSDLANFKTHVEEGHQTLIDGWMSAFGLTEEDLNDDVETQSADDTNANAGPSSGDGHTLPSSANQEPPPSRKRPRDTVELSKVKMMIRDFSGEHKKVLLKFGNYVEKLDILGKAATTGSQLAPGSIPNPNADTLPTRTESGQPAQEDPQPSSIGSNKTVPPSENTQVESINNVDTPGDTSTTSPEHLIAASSTVPQGPPAVTRGESVAPNPNVEEGHSAPDQTTAFIITLDDMHKQLTHTVQKLVDADGFTGIISIKDSEDALAVPWEELRANFRARDIAGADSRHVLYARGDISNAGDGWTFLRQGERQRFEFPSAPGDIPRPSEEDVIKFLNTMVDDGPEDQTGYYVGKSLDDRFNSLLDSGAQLAQYEEDLPGIKTPYWHLGETASATPLHCEDAAFWSCNLTLAGWKVWIVINKDDNDKLHDLLRRHWVEPEKDTSGEQEAKDDPATPGASVPKECDNWVRHLCLLFNPKRLDHEGIRFRIHCAGARDMVITRPYEYHMVINYSPSLAISTNFLLPGEPLLPDIVRVCAADGLYTMVHPAICQVDGSESVGDESPTDEDHSGEEDAPVDAKKKKKKKAVAKEMPTLNRIVSNILEIDPNCKIPSYAEMGPLPDPQILKLATLIWSRPALCQFANLVYESKREGPVMEEEPKEPEEDHDLLVRRLRNIDAATKSSDLVRLQVRLAEFHLARDIERHIISLGRKRANKDYLKSIYDDAGWPKLKFEGVRTRANKWLALCRDGQGNWRPGLLCFIFFGKGNAFDVSHTEYQLPYTIMHYKSFAALLEDHYTDVLCRAAEAFLETLNGSKKIRFQFEIEEEPVCWKDIDEDEIERLLEVAVEET</sequence>
<dbReference type="Proteomes" id="UP001148629">
    <property type="component" value="Unassembled WGS sequence"/>
</dbReference>
<name>A0ACC1SD69_9HYPO</name>
<proteinExistence type="predicted"/>
<keyword evidence="2" id="KW-1185">Reference proteome</keyword>
<reference evidence="1" key="1">
    <citation type="submission" date="2022-08" db="EMBL/GenBank/DDBJ databases">
        <title>Genome Sequence of Fusarium decemcellulare.</title>
        <authorList>
            <person name="Buettner E."/>
        </authorList>
    </citation>
    <scope>NUCLEOTIDE SEQUENCE</scope>
    <source>
        <strain evidence="1">Babe19</strain>
    </source>
</reference>
<organism evidence="1 2">
    <name type="scientific">Fusarium decemcellulare</name>
    <dbReference type="NCBI Taxonomy" id="57161"/>
    <lineage>
        <taxon>Eukaryota</taxon>
        <taxon>Fungi</taxon>
        <taxon>Dikarya</taxon>
        <taxon>Ascomycota</taxon>
        <taxon>Pezizomycotina</taxon>
        <taxon>Sordariomycetes</taxon>
        <taxon>Hypocreomycetidae</taxon>
        <taxon>Hypocreales</taxon>
        <taxon>Nectriaceae</taxon>
        <taxon>Fusarium</taxon>
        <taxon>Fusarium decemcellulare species complex</taxon>
    </lineage>
</organism>
<evidence type="ECO:0000313" key="2">
    <source>
        <dbReference type="Proteomes" id="UP001148629"/>
    </source>
</evidence>
<comment type="caution">
    <text evidence="1">The sequence shown here is derived from an EMBL/GenBank/DDBJ whole genome shotgun (WGS) entry which is preliminary data.</text>
</comment>
<evidence type="ECO:0000313" key="1">
    <source>
        <dbReference type="EMBL" id="KAJ3536978.1"/>
    </source>
</evidence>
<accession>A0ACC1SD69</accession>